<keyword evidence="1" id="KW-0805">Transcription regulation</keyword>
<dbReference type="InterPro" id="IPR036388">
    <property type="entry name" value="WH-like_DNA-bd_sf"/>
</dbReference>
<evidence type="ECO:0000259" key="4">
    <source>
        <dbReference type="PROSITE" id="PS51118"/>
    </source>
</evidence>
<keyword evidence="3" id="KW-0804">Transcription</keyword>
<feature type="domain" description="HTH hxlR-type" evidence="4">
    <location>
        <begin position="15"/>
        <end position="121"/>
    </location>
</feature>
<dbReference type="PROSITE" id="PS51118">
    <property type="entry name" value="HTH_HXLR"/>
    <property type="match status" value="1"/>
</dbReference>
<evidence type="ECO:0000256" key="2">
    <source>
        <dbReference type="ARBA" id="ARBA00023125"/>
    </source>
</evidence>
<dbReference type="RefSeq" id="WP_203710906.1">
    <property type="nucleotide sequence ID" value="NZ_BONE01000005.1"/>
</dbReference>
<keyword evidence="2" id="KW-0238">DNA-binding</keyword>
<sequence>MDPNRPVTEVMADTCDNRPDTVSFVRDLFGRLGEKWPMRALDVLAAGPIRFTALMAALLDISHRVLTATLRTLESDGMVRRTAYAETPPRVEYRLTDLGESFLVHAHTMVAWAQDHQAEIELNRAAMSHRQDQ</sequence>
<evidence type="ECO:0000256" key="3">
    <source>
        <dbReference type="ARBA" id="ARBA00023163"/>
    </source>
</evidence>
<evidence type="ECO:0000313" key="6">
    <source>
        <dbReference type="Proteomes" id="UP000604117"/>
    </source>
</evidence>
<gene>
    <name evidence="5" type="ORF">Asi02nite_09390</name>
</gene>
<dbReference type="InterPro" id="IPR036390">
    <property type="entry name" value="WH_DNA-bd_sf"/>
</dbReference>
<organism evidence="5 6">
    <name type="scientific">Asanoa siamensis</name>
    <dbReference type="NCBI Taxonomy" id="926357"/>
    <lineage>
        <taxon>Bacteria</taxon>
        <taxon>Bacillati</taxon>
        <taxon>Actinomycetota</taxon>
        <taxon>Actinomycetes</taxon>
        <taxon>Micromonosporales</taxon>
        <taxon>Micromonosporaceae</taxon>
        <taxon>Asanoa</taxon>
    </lineage>
</organism>
<dbReference type="PANTHER" id="PTHR33204:SF39">
    <property type="entry name" value="TRANSCRIPTIONAL REGULATORY PROTEIN"/>
    <property type="match status" value="1"/>
</dbReference>
<dbReference type="Gene3D" id="1.10.10.10">
    <property type="entry name" value="Winged helix-like DNA-binding domain superfamily/Winged helix DNA-binding domain"/>
    <property type="match status" value="1"/>
</dbReference>
<keyword evidence="6" id="KW-1185">Reference proteome</keyword>
<comment type="caution">
    <text evidence="5">The sequence shown here is derived from an EMBL/GenBank/DDBJ whole genome shotgun (WGS) entry which is preliminary data.</text>
</comment>
<evidence type="ECO:0000313" key="5">
    <source>
        <dbReference type="EMBL" id="GIF71421.1"/>
    </source>
</evidence>
<dbReference type="EMBL" id="BONE01000005">
    <property type="protein sequence ID" value="GIF71421.1"/>
    <property type="molecule type" value="Genomic_DNA"/>
</dbReference>
<dbReference type="Pfam" id="PF01638">
    <property type="entry name" value="HxlR"/>
    <property type="match status" value="1"/>
</dbReference>
<dbReference type="SUPFAM" id="SSF46785">
    <property type="entry name" value="Winged helix' DNA-binding domain"/>
    <property type="match status" value="1"/>
</dbReference>
<proteinExistence type="predicted"/>
<dbReference type="Proteomes" id="UP000604117">
    <property type="component" value="Unassembled WGS sequence"/>
</dbReference>
<reference evidence="5 6" key="1">
    <citation type="submission" date="2021-01" db="EMBL/GenBank/DDBJ databases">
        <title>Whole genome shotgun sequence of Asanoa siamensis NBRC 107932.</title>
        <authorList>
            <person name="Komaki H."/>
            <person name="Tamura T."/>
        </authorList>
    </citation>
    <scope>NUCLEOTIDE SEQUENCE [LARGE SCALE GENOMIC DNA]</scope>
    <source>
        <strain evidence="5 6">NBRC 107932</strain>
    </source>
</reference>
<dbReference type="InterPro" id="IPR002577">
    <property type="entry name" value="HTH_HxlR"/>
</dbReference>
<evidence type="ECO:0000256" key="1">
    <source>
        <dbReference type="ARBA" id="ARBA00023015"/>
    </source>
</evidence>
<dbReference type="PANTHER" id="PTHR33204">
    <property type="entry name" value="TRANSCRIPTIONAL REGULATOR, MARR FAMILY"/>
    <property type="match status" value="1"/>
</dbReference>
<accession>A0ABQ4CJF5</accession>
<name>A0ABQ4CJF5_9ACTN</name>
<protein>
    <submittedName>
        <fullName evidence="5">Transcriptional regulator</fullName>
    </submittedName>
</protein>